<keyword evidence="3" id="KW-1185">Reference proteome</keyword>
<evidence type="ECO:0000256" key="1">
    <source>
        <dbReference type="SAM" id="MobiDB-lite"/>
    </source>
</evidence>
<reference evidence="2" key="1">
    <citation type="submission" date="2023-08" db="EMBL/GenBank/DDBJ databases">
        <title>Chromosome-level Genome Assembly of mud carp (Cirrhinus molitorella).</title>
        <authorList>
            <person name="Liu H."/>
        </authorList>
    </citation>
    <scope>NUCLEOTIDE SEQUENCE</scope>
    <source>
        <strain evidence="2">Prfri</strain>
        <tissue evidence="2">Muscle</tissue>
    </source>
</reference>
<name>A0AA88TBD7_9TELE</name>
<feature type="region of interest" description="Disordered" evidence="1">
    <location>
        <begin position="1"/>
        <end position="40"/>
    </location>
</feature>
<dbReference type="Proteomes" id="UP001187343">
    <property type="component" value="Unassembled WGS sequence"/>
</dbReference>
<organism evidence="2 3">
    <name type="scientific">Cirrhinus molitorella</name>
    <name type="common">mud carp</name>
    <dbReference type="NCBI Taxonomy" id="172907"/>
    <lineage>
        <taxon>Eukaryota</taxon>
        <taxon>Metazoa</taxon>
        <taxon>Chordata</taxon>
        <taxon>Craniata</taxon>
        <taxon>Vertebrata</taxon>
        <taxon>Euteleostomi</taxon>
        <taxon>Actinopterygii</taxon>
        <taxon>Neopterygii</taxon>
        <taxon>Teleostei</taxon>
        <taxon>Ostariophysi</taxon>
        <taxon>Cypriniformes</taxon>
        <taxon>Cyprinidae</taxon>
        <taxon>Labeoninae</taxon>
        <taxon>Labeonini</taxon>
        <taxon>Cirrhinus</taxon>
    </lineage>
</organism>
<feature type="region of interest" description="Disordered" evidence="1">
    <location>
        <begin position="80"/>
        <end position="108"/>
    </location>
</feature>
<feature type="compositionally biased region" description="Basic and acidic residues" evidence="1">
    <location>
        <begin position="80"/>
        <end position="91"/>
    </location>
</feature>
<proteinExistence type="predicted"/>
<feature type="compositionally biased region" description="Polar residues" evidence="1">
    <location>
        <begin position="17"/>
        <end position="31"/>
    </location>
</feature>
<dbReference type="AlphaFoldDB" id="A0AA88TBD7"/>
<evidence type="ECO:0000313" key="3">
    <source>
        <dbReference type="Proteomes" id="UP001187343"/>
    </source>
</evidence>
<dbReference type="EMBL" id="JAUYZG010000022">
    <property type="protein sequence ID" value="KAK2872926.1"/>
    <property type="molecule type" value="Genomic_DNA"/>
</dbReference>
<gene>
    <name evidence="2" type="ORF">Q8A67_022823</name>
</gene>
<evidence type="ECO:0000313" key="2">
    <source>
        <dbReference type="EMBL" id="KAK2872926.1"/>
    </source>
</evidence>
<protein>
    <submittedName>
        <fullName evidence="2">Uncharacterized protein</fullName>
    </submittedName>
</protein>
<sequence>MLDSMSLAVSEMEELSGSINDPTTLPSSEPSGSRAGTGIEAARREVLGARQVLVNSSCTEPTPTYQSSSLECWRSGHLQHDVPGRTEEQGRHFGHSAGNPPSDAVIDI</sequence>
<comment type="caution">
    <text evidence="2">The sequence shown here is derived from an EMBL/GenBank/DDBJ whole genome shotgun (WGS) entry which is preliminary data.</text>
</comment>
<accession>A0AA88TBD7</accession>